<feature type="region of interest" description="Disordered" evidence="1">
    <location>
        <begin position="1"/>
        <end position="25"/>
    </location>
</feature>
<evidence type="ECO:0000313" key="3">
    <source>
        <dbReference type="Proteomes" id="UP000629025"/>
    </source>
</evidence>
<evidence type="ECO:0000313" key="2">
    <source>
        <dbReference type="EMBL" id="GGB97981.1"/>
    </source>
</evidence>
<sequence length="105" mass="11864">MTVTASAYNSLPEQTNSEPRTAAWGDKLKPGMKAIAVSDDLLREGLTHGTEVRIKGLKGRYVVLDKMHPRWERKIDIYMGEDLDAALQWGVRKVQITWVLAENEP</sequence>
<protein>
    <submittedName>
        <fullName evidence="2">Lipoprotein</fullName>
    </submittedName>
</protein>
<gene>
    <name evidence="2" type="ORF">GCM10011352_25110</name>
</gene>
<dbReference type="EMBL" id="BMIJ01000005">
    <property type="protein sequence ID" value="GGB97981.1"/>
    <property type="molecule type" value="Genomic_DNA"/>
</dbReference>
<dbReference type="Proteomes" id="UP000629025">
    <property type="component" value="Unassembled WGS sequence"/>
</dbReference>
<accession>A0ABQ1KEU8</accession>
<name>A0ABQ1KEU8_9GAMM</name>
<reference evidence="3" key="1">
    <citation type="journal article" date="2019" name="Int. J. Syst. Evol. Microbiol.">
        <title>The Global Catalogue of Microorganisms (GCM) 10K type strain sequencing project: providing services to taxonomists for standard genome sequencing and annotation.</title>
        <authorList>
            <consortium name="The Broad Institute Genomics Platform"/>
            <consortium name="The Broad Institute Genome Sequencing Center for Infectious Disease"/>
            <person name="Wu L."/>
            <person name="Ma J."/>
        </authorList>
    </citation>
    <scope>NUCLEOTIDE SEQUENCE [LARGE SCALE GENOMIC DNA]</scope>
    <source>
        <strain evidence="3">CGMCC 1.15341</strain>
    </source>
</reference>
<comment type="caution">
    <text evidence="2">The sequence shown here is derived from an EMBL/GenBank/DDBJ whole genome shotgun (WGS) entry which is preliminary data.</text>
</comment>
<keyword evidence="3" id="KW-1185">Reference proteome</keyword>
<proteinExistence type="predicted"/>
<evidence type="ECO:0000256" key="1">
    <source>
        <dbReference type="SAM" id="MobiDB-lite"/>
    </source>
</evidence>
<dbReference type="CDD" id="cd22784">
    <property type="entry name" value="DPBB_MltA_YuiC-like"/>
    <property type="match status" value="1"/>
</dbReference>
<keyword evidence="2" id="KW-0449">Lipoprotein</keyword>
<organism evidence="2 3">
    <name type="scientific">Marinobacterium zhoushanense</name>
    <dbReference type="NCBI Taxonomy" id="1679163"/>
    <lineage>
        <taxon>Bacteria</taxon>
        <taxon>Pseudomonadati</taxon>
        <taxon>Pseudomonadota</taxon>
        <taxon>Gammaproteobacteria</taxon>
        <taxon>Oceanospirillales</taxon>
        <taxon>Oceanospirillaceae</taxon>
        <taxon>Marinobacterium</taxon>
    </lineage>
</organism>
<feature type="compositionally biased region" description="Polar residues" evidence="1">
    <location>
        <begin position="1"/>
        <end position="19"/>
    </location>
</feature>